<dbReference type="PIRSF" id="PIRSF500217">
    <property type="entry name" value="AlgI"/>
    <property type="match status" value="1"/>
</dbReference>
<accession>A0A1I7F5N3</accession>
<feature type="transmembrane region" description="Helical" evidence="10">
    <location>
        <begin position="6"/>
        <end position="23"/>
    </location>
</feature>
<feature type="transmembrane region" description="Helical" evidence="10">
    <location>
        <begin position="359"/>
        <end position="376"/>
    </location>
</feature>
<organism evidence="11 12">
    <name type="scientific">Eubacterium pyruvativorans</name>
    <dbReference type="NCBI Taxonomy" id="155865"/>
    <lineage>
        <taxon>Bacteria</taxon>
        <taxon>Bacillati</taxon>
        <taxon>Bacillota</taxon>
        <taxon>Clostridia</taxon>
        <taxon>Eubacteriales</taxon>
        <taxon>Eubacteriaceae</taxon>
        <taxon>Eubacterium</taxon>
    </lineage>
</organism>
<keyword evidence="8 9" id="KW-0012">Acyltransferase</keyword>
<gene>
    <name evidence="11" type="ORF">SAMN05216508_101272</name>
</gene>
<dbReference type="Proteomes" id="UP000198817">
    <property type="component" value="Unassembled WGS sequence"/>
</dbReference>
<keyword evidence="6 10" id="KW-1133">Transmembrane helix</keyword>
<evidence type="ECO:0000313" key="12">
    <source>
        <dbReference type="Proteomes" id="UP000198817"/>
    </source>
</evidence>
<keyword evidence="12" id="KW-1185">Reference proteome</keyword>
<reference evidence="11 12" key="1">
    <citation type="submission" date="2016-10" db="EMBL/GenBank/DDBJ databases">
        <authorList>
            <person name="de Groot N.N."/>
        </authorList>
    </citation>
    <scope>NUCLEOTIDE SEQUENCE [LARGE SCALE GENOMIC DNA]</scope>
    <source>
        <strain evidence="11 12">KHGC13</strain>
    </source>
</reference>
<keyword evidence="7 9" id="KW-0472">Membrane</keyword>
<dbReference type="PANTHER" id="PTHR13285:SF23">
    <property type="entry name" value="TEICHOIC ACID D-ALANYLTRANSFERASE"/>
    <property type="match status" value="1"/>
</dbReference>
<feature type="transmembrane region" description="Helical" evidence="10">
    <location>
        <begin position="28"/>
        <end position="45"/>
    </location>
</feature>
<evidence type="ECO:0000256" key="1">
    <source>
        <dbReference type="ARBA" id="ARBA00004651"/>
    </source>
</evidence>
<feature type="transmembrane region" description="Helical" evidence="10">
    <location>
        <begin position="224"/>
        <end position="242"/>
    </location>
</feature>
<comment type="similarity">
    <text evidence="2 9">Belongs to the membrane-bound acyltransferase family.</text>
</comment>
<proteinExistence type="inferred from homology"/>
<evidence type="ECO:0000256" key="3">
    <source>
        <dbReference type="ARBA" id="ARBA00022475"/>
    </source>
</evidence>
<dbReference type="GO" id="GO:0005886">
    <property type="term" value="C:plasma membrane"/>
    <property type="evidence" value="ECO:0007669"/>
    <property type="project" value="UniProtKB-SubCell"/>
</dbReference>
<evidence type="ECO:0000256" key="7">
    <source>
        <dbReference type="ARBA" id="ARBA00023136"/>
    </source>
</evidence>
<sequence length="467" mass="53742">MLFSSILFLFWFLPLVLLAYYLIPNRFLNGRNIVLLIASLIFYSWGEPVYVFLMIYSGFFNYFMALEIDAARKKGGTGKKDLVFTVIVNLFILGFFKYFGFVMDQINALTGAHIHYTALALPIGISFYTFQGLSYIFDVYRGEVPPQRKLLRFMLYLSMFPQLIAGPIVKYRDIALQLKDRTFSFQQFGEGVIRFSFGLAKKVLVANACGAVFTDISGYSDSQLSLVSAWIGIAAYTLQIYFDFSGYSDMAIGLGKMFGFEFSENFNYPYISKSVTEFWRRWHISLSSWFREYLYIPLGGNRVPVPRHMLNLMIVWSLTGLWHGADWNFILWGAWYGVILILEKYVYGPYLEKAPKWLKHVYTMLIVMVGWTFFSASDMTAAGRMLAAMFLPGKYALANMTTLYLLRTNLILLIIAAVCSTEKPFRFWKRILKVVPAAGLLILLALFLLSVASLVYSSYNPFLYFRF</sequence>
<evidence type="ECO:0000256" key="10">
    <source>
        <dbReference type="SAM" id="Phobius"/>
    </source>
</evidence>
<dbReference type="InterPro" id="IPR051085">
    <property type="entry name" value="MB_O-acyltransferase"/>
</dbReference>
<feature type="transmembrane region" description="Helical" evidence="10">
    <location>
        <begin position="431"/>
        <end position="456"/>
    </location>
</feature>
<dbReference type="OrthoDB" id="9805788at2"/>
<feature type="transmembrane region" description="Helical" evidence="10">
    <location>
        <begin position="114"/>
        <end position="138"/>
    </location>
</feature>
<keyword evidence="3 9" id="KW-1003">Cell membrane</keyword>
<evidence type="ECO:0000256" key="8">
    <source>
        <dbReference type="ARBA" id="ARBA00023315"/>
    </source>
</evidence>
<keyword evidence="4 9" id="KW-0808">Transferase</keyword>
<name>A0A1I7F5N3_9FIRM</name>
<dbReference type="GO" id="GO:0042121">
    <property type="term" value="P:alginic acid biosynthetic process"/>
    <property type="evidence" value="ECO:0007669"/>
    <property type="project" value="InterPro"/>
</dbReference>
<dbReference type="PIRSF" id="PIRSF016636">
    <property type="entry name" value="AlgI_DltB"/>
    <property type="match status" value="1"/>
</dbReference>
<feature type="transmembrane region" description="Helical" evidence="10">
    <location>
        <begin position="329"/>
        <end position="347"/>
    </location>
</feature>
<dbReference type="InterPro" id="IPR004299">
    <property type="entry name" value="MBOAT_fam"/>
</dbReference>
<dbReference type="RefSeq" id="WP_090469525.1">
    <property type="nucleotide sequence ID" value="NZ_FOWF01000005.1"/>
</dbReference>
<dbReference type="EMBL" id="FPBT01000001">
    <property type="protein sequence ID" value="SFU31436.1"/>
    <property type="molecule type" value="Genomic_DNA"/>
</dbReference>
<dbReference type="PANTHER" id="PTHR13285">
    <property type="entry name" value="ACYLTRANSFERASE"/>
    <property type="match status" value="1"/>
</dbReference>
<evidence type="ECO:0000313" key="11">
    <source>
        <dbReference type="EMBL" id="SFU31436.1"/>
    </source>
</evidence>
<evidence type="ECO:0000256" key="9">
    <source>
        <dbReference type="PIRNR" id="PIRNR016636"/>
    </source>
</evidence>
<dbReference type="InterPro" id="IPR028362">
    <property type="entry name" value="AlgI"/>
</dbReference>
<evidence type="ECO:0000256" key="6">
    <source>
        <dbReference type="ARBA" id="ARBA00022989"/>
    </source>
</evidence>
<protein>
    <submittedName>
        <fullName evidence="11">Alginate O-acetyltransferase complex protein AlgI</fullName>
    </submittedName>
</protein>
<keyword evidence="5 10" id="KW-0812">Transmembrane</keyword>
<evidence type="ECO:0000256" key="4">
    <source>
        <dbReference type="ARBA" id="ARBA00022679"/>
    </source>
</evidence>
<dbReference type="STRING" id="155865.SAMN05216515_105126"/>
<feature type="transmembrane region" description="Helical" evidence="10">
    <location>
        <begin position="396"/>
        <end position="419"/>
    </location>
</feature>
<evidence type="ECO:0000256" key="2">
    <source>
        <dbReference type="ARBA" id="ARBA00010323"/>
    </source>
</evidence>
<dbReference type="InterPro" id="IPR024194">
    <property type="entry name" value="Ac/AlaTfrase_AlgI/DltB"/>
</dbReference>
<comment type="subcellular location">
    <subcellularLocation>
        <location evidence="1">Cell membrane</location>
        <topology evidence="1">Multi-pass membrane protein</topology>
    </subcellularLocation>
</comment>
<evidence type="ECO:0000256" key="5">
    <source>
        <dbReference type="ARBA" id="ARBA00022692"/>
    </source>
</evidence>
<dbReference type="Pfam" id="PF03062">
    <property type="entry name" value="MBOAT"/>
    <property type="match status" value="1"/>
</dbReference>
<dbReference type="AlphaFoldDB" id="A0A1I7F5N3"/>
<dbReference type="GO" id="GO:0016746">
    <property type="term" value="F:acyltransferase activity"/>
    <property type="evidence" value="ECO:0007669"/>
    <property type="project" value="UniProtKB-KW"/>
</dbReference>
<feature type="transmembrane region" description="Helical" evidence="10">
    <location>
        <begin position="82"/>
        <end position="102"/>
    </location>
</feature>
<feature type="transmembrane region" description="Helical" evidence="10">
    <location>
        <begin position="150"/>
        <end position="169"/>
    </location>
</feature>